<protein>
    <submittedName>
        <fullName evidence="2">HTH OST-type domain-containing protein</fullName>
    </submittedName>
</protein>
<evidence type="ECO:0000313" key="2">
    <source>
        <dbReference type="WBParaSite" id="PTRK_0000855900.1"/>
    </source>
</evidence>
<dbReference type="WBParaSite" id="PTRK_0000855900.1">
    <property type="protein sequence ID" value="PTRK_0000855900.1"/>
    <property type="gene ID" value="PTRK_0000855900"/>
</dbReference>
<reference evidence="2" key="1">
    <citation type="submission" date="2017-02" db="UniProtKB">
        <authorList>
            <consortium name="WormBaseParasite"/>
        </authorList>
    </citation>
    <scope>IDENTIFICATION</scope>
</reference>
<keyword evidence="1" id="KW-1185">Reference proteome</keyword>
<accession>A0A0N4ZKC6</accession>
<name>A0A0N4ZKC6_PARTI</name>
<dbReference type="Proteomes" id="UP000038045">
    <property type="component" value="Unplaced"/>
</dbReference>
<proteinExistence type="predicted"/>
<organism evidence="1 2">
    <name type="scientific">Parastrongyloides trichosuri</name>
    <name type="common">Possum-specific nematode worm</name>
    <dbReference type="NCBI Taxonomy" id="131310"/>
    <lineage>
        <taxon>Eukaryota</taxon>
        <taxon>Metazoa</taxon>
        <taxon>Ecdysozoa</taxon>
        <taxon>Nematoda</taxon>
        <taxon>Chromadorea</taxon>
        <taxon>Rhabditida</taxon>
        <taxon>Tylenchina</taxon>
        <taxon>Panagrolaimomorpha</taxon>
        <taxon>Strongyloidoidea</taxon>
        <taxon>Strongyloididae</taxon>
        <taxon>Parastrongyloides</taxon>
    </lineage>
</organism>
<evidence type="ECO:0000313" key="1">
    <source>
        <dbReference type="Proteomes" id="UP000038045"/>
    </source>
</evidence>
<sequence>MGRLYDFRPDSDDVFEGKLYQAMKEDGRVDFNVRNLPDVCEKCSIPINYWDYMTKSSPIGKHWSYHIDRMIKKGLLRARKYKSGNPIEFSVVNVDGKSKKDDKSSSSSSLEYKGNLSTLFMEQLFHVLLHTNIEIINVDKISSYCRNNNVSLNYWATIKGSKGLLKQYLKCMENKNMLKILEFDKHKYPINIKINRDRESVIRHIEDKDNNNNSKKNVEGNNLQYFSVGTVNSSTSSYDNAFLSPTTYEKYEDDVFLDKSMVNNKFFNSSDSSPKNMDKVLQNDNVFASINSLGLLEDYNVETEIENLDEKPGNNCYLQSMSSDYNSFYNFSSYMDIISPIEFKNNLFNCMEKGTFYTIEALQEIYRCYFGTILSTSLVNDIFHTNCHTLDVAIYSNLNGIMLRKSDNGSVSICRY</sequence>
<dbReference type="AlphaFoldDB" id="A0A0N4ZKC6"/>